<evidence type="ECO:0000313" key="1">
    <source>
        <dbReference type="EMBL" id="CAI2381523.1"/>
    </source>
</evidence>
<dbReference type="EMBL" id="CAMPGE010023603">
    <property type="protein sequence ID" value="CAI2381523.1"/>
    <property type="molecule type" value="Genomic_DNA"/>
</dbReference>
<comment type="caution">
    <text evidence="1">The sequence shown here is derived from an EMBL/GenBank/DDBJ whole genome shotgun (WGS) entry which is preliminary data.</text>
</comment>
<gene>
    <name evidence="1" type="ORF">ECRASSUSDP1_LOCUS22979</name>
</gene>
<name>A0AAD1XXW5_EUPCR</name>
<sequence>MIYNIIPKYIANAKLQNTSTPPSLNLAHPSIFLNPSLSTQRTSPDWLPPDAQPAHRSMTCPTRLEDNRNTNNFEVSQHQMGVLLAANKDKKSLGFISCKLDLSSVPQFGGALQGSTIEGLDLNGCGLSELGDWENNPSHFENLIEGLAKEQDFKNNLKMIVL</sequence>
<organism evidence="1 2">
    <name type="scientific">Euplotes crassus</name>
    <dbReference type="NCBI Taxonomy" id="5936"/>
    <lineage>
        <taxon>Eukaryota</taxon>
        <taxon>Sar</taxon>
        <taxon>Alveolata</taxon>
        <taxon>Ciliophora</taxon>
        <taxon>Intramacronucleata</taxon>
        <taxon>Spirotrichea</taxon>
        <taxon>Hypotrichia</taxon>
        <taxon>Euplotida</taxon>
        <taxon>Euplotidae</taxon>
        <taxon>Moneuplotes</taxon>
    </lineage>
</organism>
<dbReference type="AlphaFoldDB" id="A0AAD1XXW5"/>
<keyword evidence="2" id="KW-1185">Reference proteome</keyword>
<proteinExistence type="predicted"/>
<protein>
    <submittedName>
        <fullName evidence="1">Uncharacterized protein</fullName>
    </submittedName>
</protein>
<reference evidence="1" key="1">
    <citation type="submission" date="2023-07" db="EMBL/GenBank/DDBJ databases">
        <authorList>
            <consortium name="AG Swart"/>
            <person name="Singh M."/>
            <person name="Singh A."/>
            <person name="Seah K."/>
            <person name="Emmerich C."/>
        </authorList>
    </citation>
    <scope>NUCLEOTIDE SEQUENCE</scope>
    <source>
        <strain evidence="1">DP1</strain>
    </source>
</reference>
<accession>A0AAD1XXW5</accession>
<dbReference type="Proteomes" id="UP001295684">
    <property type="component" value="Unassembled WGS sequence"/>
</dbReference>
<evidence type="ECO:0000313" key="2">
    <source>
        <dbReference type="Proteomes" id="UP001295684"/>
    </source>
</evidence>